<dbReference type="NCBIfam" id="TIGR01396">
    <property type="entry name" value="FlgB"/>
    <property type="match status" value="1"/>
</dbReference>
<evidence type="ECO:0000256" key="2">
    <source>
        <dbReference type="ARBA" id="ARBA00009677"/>
    </source>
</evidence>
<comment type="subunit">
    <text evidence="6">The basal body constitutes a major portion of the flagellar organelle and consists of a number of rings mounted on a central rod.</text>
</comment>
<dbReference type="PANTHER" id="PTHR30435:SF12">
    <property type="entry name" value="FLAGELLAR BASAL BODY ROD PROTEIN FLGB"/>
    <property type="match status" value="1"/>
</dbReference>
<dbReference type="InterPro" id="IPR019776">
    <property type="entry name" value="Flagellar_basal_body_rod_CS"/>
</dbReference>
<evidence type="ECO:0000256" key="6">
    <source>
        <dbReference type="PIRNR" id="PIRNR002889"/>
    </source>
</evidence>
<comment type="similarity">
    <text evidence="2 6">Belongs to the flagella basal body rod proteins family.</text>
</comment>
<evidence type="ECO:0000313" key="8">
    <source>
        <dbReference type="EMBL" id="OLN22795.1"/>
    </source>
</evidence>
<dbReference type="Pfam" id="PF00460">
    <property type="entry name" value="Flg_bb_rod"/>
    <property type="match status" value="1"/>
</dbReference>
<protein>
    <recommendedName>
        <fullName evidence="3 6">Flagellar basal body rod protein FlgB</fullName>
    </recommendedName>
</protein>
<evidence type="ECO:0000256" key="1">
    <source>
        <dbReference type="ARBA" id="ARBA00004117"/>
    </source>
</evidence>
<organism evidence="8 9">
    <name type="scientific">Domibacillus antri</name>
    <dbReference type="NCBI Taxonomy" id="1714264"/>
    <lineage>
        <taxon>Bacteria</taxon>
        <taxon>Bacillati</taxon>
        <taxon>Bacillota</taxon>
        <taxon>Bacilli</taxon>
        <taxon>Bacillales</taxon>
        <taxon>Bacillaceae</taxon>
        <taxon>Domibacillus</taxon>
    </lineage>
</organism>
<evidence type="ECO:0000256" key="4">
    <source>
        <dbReference type="ARBA" id="ARBA00023143"/>
    </source>
</evidence>
<reference evidence="8 9" key="1">
    <citation type="submission" date="2016-12" db="EMBL/GenBank/DDBJ databases">
        <title>Domibacillus antri genome sequencing.</title>
        <authorList>
            <person name="Verma A."/>
            <person name="Krishnamurthi S."/>
        </authorList>
    </citation>
    <scope>NUCLEOTIDE SEQUENCE [LARGE SCALE GENOMIC DNA]</scope>
    <source>
        <strain evidence="8 9">XD80</strain>
    </source>
</reference>
<proteinExistence type="inferred from homology"/>
<dbReference type="InterPro" id="IPR001444">
    <property type="entry name" value="Flag_bb_rod_N"/>
</dbReference>
<keyword evidence="8" id="KW-0282">Flagellum</keyword>
<dbReference type="Proteomes" id="UP000185568">
    <property type="component" value="Unassembled WGS sequence"/>
</dbReference>
<name>A0A1Q8Q677_9BACI</name>
<comment type="subcellular location">
    <subcellularLocation>
        <location evidence="1 6">Bacterial flagellum basal body</location>
    </subcellularLocation>
</comment>
<dbReference type="AlphaFoldDB" id="A0A1Q8Q677"/>
<sequence length="128" mass="14377">MKLFSDSITSLERGLDYAALQQKTIANNIANADTPNYKSQEASFKNVFSDAVSALQANRTDIRHFQFDDPQNKNILIKRNMSYNENGNSVDIDKEMSDLATNQLYYNALADRLSSKFSSLTNVIKGGR</sequence>
<feature type="domain" description="Flagellar basal body rod protein N-terminal" evidence="7">
    <location>
        <begin position="12"/>
        <end position="38"/>
    </location>
</feature>
<accession>A0A1Q8Q677</accession>
<keyword evidence="4 6" id="KW-0975">Bacterial flagellum</keyword>
<dbReference type="PANTHER" id="PTHR30435">
    <property type="entry name" value="FLAGELLAR PROTEIN"/>
    <property type="match status" value="1"/>
</dbReference>
<keyword evidence="8" id="KW-0969">Cilium</keyword>
<dbReference type="InterPro" id="IPR006300">
    <property type="entry name" value="FlgB"/>
</dbReference>
<keyword evidence="8" id="KW-0966">Cell projection</keyword>
<comment type="caution">
    <text evidence="8">The sequence shown here is derived from an EMBL/GenBank/DDBJ whole genome shotgun (WGS) entry which is preliminary data.</text>
</comment>
<evidence type="ECO:0000256" key="5">
    <source>
        <dbReference type="ARBA" id="ARBA00024934"/>
    </source>
</evidence>
<evidence type="ECO:0000313" key="9">
    <source>
        <dbReference type="Proteomes" id="UP000185568"/>
    </source>
</evidence>
<dbReference type="OrthoDB" id="9792068at2"/>
<dbReference type="GO" id="GO:0071978">
    <property type="term" value="P:bacterial-type flagellum-dependent swarming motility"/>
    <property type="evidence" value="ECO:0007669"/>
    <property type="project" value="TreeGrafter"/>
</dbReference>
<evidence type="ECO:0000256" key="3">
    <source>
        <dbReference type="ARBA" id="ARBA00014376"/>
    </source>
</evidence>
<dbReference type="RefSeq" id="WP_075398139.1">
    <property type="nucleotide sequence ID" value="NZ_MSDU01000014.1"/>
</dbReference>
<keyword evidence="9" id="KW-1185">Reference proteome</keyword>
<dbReference type="GO" id="GO:0030694">
    <property type="term" value="C:bacterial-type flagellum basal body, rod"/>
    <property type="evidence" value="ECO:0007669"/>
    <property type="project" value="InterPro"/>
</dbReference>
<evidence type="ECO:0000259" key="7">
    <source>
        <dbReference type="Pfam" id="PF00460"/>
    </source>
</evidence>
<gene>
    <name evidence="8" type="ORF">BTO30_07665</name>
</gene>
<dbReference type="PIRSF" id="PIRSF002889">
    <property type="entry name" value="Rod_FlgB"/>
    <property type="match status" value="1"/>
</dbReference>
<dbReference type="EMBL" id="MSDU01000014">
    <property type="protein sequence ID" value="OLN22795.1"/>
    <property type="molecule type" value="Genomic_DNA"/>
</dbReference>
<dbReference type="STRING" id="1714264.BTO30_07665"/>
<comment type="function">
    <text evidence="5 6">Structural component of flagellum, the bacterial motility apparatus. Part of the rod structure of flagellar basal body.</text>
</comment>
<dbReference type="PROSITE" id="PS00588">
    <property type="entry name" value="FLAGELLA_BB_ROD"/>
    <property type="match status" value="1"/>
</dbReference>